<dbReference type="InterPro" id="IPR001024">
    <property type="entry name" value="PLAT/LH2_dom"/>
</dbReference>
<reference evidence="3" key="1">
    <citation type="submission" date="2014-09" db="EMBL/GenBank/DDBJ databases">
        <authorList>
            <person name="Magalhaes I.L.F."/>
            <person name="Oliveira U."/>
            <person name="Santos F.R."/>
            <person name="Vidigal T.H.D.A."/>
            <person name="Brescovit A.D."/>
            <person name="Santos A.J."/>
        </authorList>
    </citation>
    <scope>NUCLEOTIDE SEQUENCE</scope>
    <source>
        <tissue evidence="3">Shoot tissue taken approximately 20 cm above the soil surface</tissue>
    </source>
</reference>
<dbReference type="AlphaFoldDB" id="A0A0A8YP17"/>
<evidence type="ECO:0000259" key="2">
    <source>
        <dbReference type="PROSITE" id="PS50095"/>
    </source>
</evidence>
<name>A0A0A8YP17_ARUDO</name>
<accession>A0A0A8YP17</accession>
<evidence type="ECO:0000313" key="3">
    <source>
        <dbReference type="EMBL" id="JAD28584.1"/>
    </source>
</evidence>
<organism evidence="3">
    <name type="scientific">Arundo donax</name>
    <name type="common">Giant reed</name>
    <name type="synonym">Donax arundinaceus</name>
    <dbReference type="NCBI Taxonomy" id="35708"/>
    <lineage>
        <taxon>Eukaryota</taxon>
        <taxon>Viridiplantae</taxon>
        <taxon>Streptophyta</taxon>
        <taxon>Embryophyta</taxon>
        <taxon>Tracheophyta</taxon>
        <taxon>Spermatophyta</taxon>
        <taxon>Magnoliopsida</taxon>
        <taxon>Liliopsida</taxon>
        <taxon>Poales</taxon>
        <taxon>Poaceae</taxon>
        <taxon>PACMAD clade</taxon>
        <taxon>Arundinoideae</taxon>
        <taxon>Arundineae</taxon>
        <taxon>Arundo</taxon>
    </lineage>
</organism>
<sequence>MAMYDVSHGKYSSLIFSCREWLNPDSLKTRSIYLKKGLDHVLV</sequence>
<dbReference type="EMBL" id="GBRH01269311">
    <property type="protein sequence ID" value="JAD28584.1"/>
    <property type="molecule type" value="Transcribed_RNA"/>
</dbReference>
<dbReference type="PROSITE" id="PS50095">
    <property type="entry name" value="PLAT"/>
    <property type="match status" value="1"/>
</dbReference>
<comment type="caution">
    <text evidence="1">Lacks conserved residue(s) required for the propagation of feature annotation.</text>
</comment>
<evidence type="ECO:0000256" key="1">
    <source>
        <dbReference type="PROSITE-ProRule" id="PRU00152"/>
    </source>
</evidence>
<reference evidence="3" key="2">
    <citation type="journal article" date="2015" name="Data Brief">
        <title>Shoot transcriptome of the giant reed, Arundo donax.</title>
        <authorList>
            <person name="Barrero R.A."/>
            <person name="Guerrero F.D."/>
            <person name="Moolhuijzen P."/>
            <person name="Goolsby J.A."/>
            <person name="Tidwell J."/>
            <person name="Bellgard S.E."/>
            <person name="Bellgard M.I."/>
        </authorList>
    </citation>
    <scope>NUCLEOTIDE SEQUENCE</scope>
    <source>
        <tissue evidence="3">Shoot tissue taken approximately 20 cm above the soil surface</tissue>
    </source>
</reference>
<protein>
    <recommendedName>
        <fullName evidence="2">PLAT domain-containing protein</fullName>
    </recommendedName>
</protein>
<proteinExistence type="predicted"/>
<feature type="domain" description="PLAT" evidence="2">
    <location>
        <begin position="1"/>
        <end position="36"/>
    </location>
</feature>